<reference evidence="4" key="1">
    <citation type="submission" date="2009-03" db="EMBL/GenBank/DDBJ databases">
        <title>Caligus clemensi ESTs and full-length cDNAs.</title>
        <authorList>
            <person name="Yasuike M."/>
            <person name="von Schalburg K."/>
            <person name="Cooper G."/>
            <person name="Leong J."/>
            <person name="Jones S.R.M."/>
            <person name="Koop B.F."/>
        </authorList>
    </citation>
    <scope>NUCLEOTIDE SEQUENCE</scope>
    <source>
        <tissue evidence="4">Whole</tissue>
    </source>
</reference>
<organism evidence="4">
    <name type="scientific">Caligus clemensi</name>
    <name type="common">Sea louse</name>
    <dbReference type="NCBI Taxonomy" id="344056"/>
    <lineage>
        <taxon>Eukaryota</taxon>
        <taxon>Metazoa</taxon>
        <taxon>Ecdysozoa</taxon>
        <taxon>Arthropoda</taxon>
        <taxon>Crustacea</taxon>
        <taxon>Multicrustacea</taxon>
        <taxon>Hexanauplia</taxon>
        <taxon>Copepoda</taxon>
        <taxon>Siphonostomatoida</taxon>
        <taxon>Caligidae</taxon>
        <taxon>Caligus</taxon>
    </lineage>
</organism>
<feature type="chain" id="PRO_5002907732" evidence="3">
    <location>
        <begin position="24"/>
        <end position="260"/>
    </location>
</feature>
<proteinExistence type="evidence at transcript level"/>
<evidence type="ECO:0000256" key="2">
    <source>
        <dbReference type="ARBA" id="ARBA00060902"/>
    </source>
</evidence>
<gene>
    <name evidence="4" type="primary">TAKT</name>
</gene>
<dbReference type="GO" id="GO:0007623">
    <property type="term" value="P:circadian rhythm"/>
    <property type="evidence" value="ECO:0007669"/>
    <property type="project" value="UniProtKB-ARBA"/>
</dbReference>
<dbReference type="EMBL" id="BT080337">
    <property type="protein sequence ID" value="ACO14761.1"/>
    <property type="molecule type" value="mRNA"/>
</dbReference>
<dbReference type="PANTHER" id="PTHR11008:SF41">
    <property type="entry name" value="RE70318P"/>
    <property type="match status" value="1"/>
</dbReference>
<dbReference type="FunFam" id="3.15.10.30:FF:000001">
    <property type="entry name" value="Takeout-like protein 1"/>
    <property type="match status" value="1"/>
</dbReference>
<evidence type="ECO:0000313" key="4">
    <source>
        <dbReference type="EMBL" id="ACO14761.1"/>
    </source>
</evidence>
<dbReference type="InterPro" id="IPR010562">
    <property type="entry name" value="Haemolymph_juvenile_hormone-bd"/>
</dbReference>
<dbReference type="Gene3D" id="3.15.10.30">
    <property type="entry name" value="Haemolymph juvenile hormone binding protein"/>
    <property type="match status" value="1"/>
</dbReference>
<dbReference type="AlphaFoldDB" id="C1C0F8"/>
<dbReference type="InterPro" id="IPR038606">
    <property type="entry name" value="To_sf"/>
</dbReference>
<protein>
    <submittedName>
        <fullName evidence="4">Takeout</fullName>
    </submittedName>
</protein>
<name>C1C0F8_CALCM</name>
<accession>C1C0F8</accession>
<evidence type="ECO:0000256" key="3">
    <source>
        <dbReference type="SAM" id="SignalP"/>
    </source>
</evidence>
<keyword evidence="1 3" id="KW-0732">Signal</keyword>
<feature type="signal peptide" evidence="3">
    <location>
        <begin position="1"/>
        <end position="23"/>
    </location>
</feature>
<dbReference type="PANTHER" id="PTHR11008">
    <property type="entry name" value="PROTEIN TAKEOUT-LIKE PROTEIN"/>
    <property type="match status" value="1"/>
</dbReference>
<dbReference type="SMART" id="SM00700">
    <property type="entry name" value="JHBP"/>
    <property type="match status" value="1"/>
</dbReference>
<dbReference type="Pfam" id="PF06585">
    <property type="entry name" value="JHBP"/>
    <property type="match status" value="1"/>
</dbReference>
<sequence length="260" mass="28735">MFNLPTQWALWGILFGSLTLASASTNFAANLASCTNNQELDVCLRNTLEELRRLMPVGIPELGLNASEPLHISNLHFLRRLEPVVVDSVLSDVEVSGLSKFETKSISTDTKGQTLSLEIFVPEINIHGRYGIKGKVFVFPISGEGPFKARLRGITGSGGAKIVVVNGPENQKHLSIQETSIDFDIKDIYLNMENLFGGAEKLFADTVNKFLNDNSDVILREIKPQIKSRMITIIDRVLNDAFSQLPADDLINNIHSRRSG</sequence>
<evidence type="ECO:0000256" key="1">
    <source>
        <dbReference type="ARBA" id="ARBA00022729"/>
    </source>
</evidence>
<comment type="similarity">
    <text evidence="2">Belongs to the TO family.</text>
</comment>